<dbReference type="Pfam" id="PF00126">
    <property type="entry name" value="HTH_1"/>
    <property type="match status" value="1"/>
</dbReference>
<dbReference type="EMBL" id="JACFYJ010000008">
    <property type="protein sequence ID" value="MEI5997062.1"/>
    <property type="molecule type" value="Genomic_DNA"/>
</dbReference>
<dbReference type="PROSITE" id="PS50931">
    <property type="entry name" value="HTH_LYSR"/>
    <property type="match status" value="1"/>
</dbReference>
<dbReference type="InterPro" id="IPR058163">
    <property type="entry name" value="LysR-type_TF_proteobact-type"/>
</dbReference>
<reference evidence="7 8" key="1">
    <citation type="journal article" date="2022" name="Arch. Microbiol.">
        <title>Paraburkholderia bengalensis sp. nov. isolated from roots of Oryza sativa, IR64.</title>
        <authorList>
            <person name="Nag P."/>
            <person name="Mondal N."/>
            <person name="Sarkar J."/>
            <person name="Das S."/>
        </authorList>
    </citation>
    <scope>NUCLEOTIDE SEQUENCE [LARGE SCALE GENOMIC DNA]</scope>
    <source>
        <strain evidence="7 8">IR64_4_BI</strain>
    </source>
</reference>
<dbReference type="Gene3D" id="1.10.10.10">
    <property type="entry name" value="Winged helix-like DNA-binding domain superfamily/Winged helix DNA-binding domain"/>
    <property type="match status" value="1"/>
</dbReference>
<sequence length="319" mass="35371">MAIPRRFLPPTAMLAAFEAAARTGSFTQAGVELSLTQSAVSRQIRALEERLGADLFVRERQAVKLTEAGLSYAREIREALKHIGDASMAVRASPRAASLNLAVLPAFASRWLIPRLPSFLAANPDVTINFSTRLAPFEFAAEPFDAAIHFGHPAWMGAESIPLMGETVVALAGRVFLERHQFASPEDLLSAPLLILRSRPDAWERWFLANGVYYDSVNGPLFDQFDSMASAAKAGVGVALLPAFLFEEEVTRGELVPLFDKQTPSDDSYHLVWPHSRRDNPTMILFRNWLEHESRSLPTMPHEHGPDPYPARSRKRSGN</sequence>
<evidence type="ECO:0000256" key="3">
    <source>
        <dbReference type="ARBA" id="ARBA00023125"/>
    </source>
</evidence>
<comment type="similarity">
    <text evidence="1">Belongs to the LysR transcriptional regulatory family.</text>
</comment>
<keyword evidence="8" id="KW-1185">Reference proteome</keyword>
<evidence type="ECO:0000256" key="2">
    <source>
        <dbReference type="ARBA" id="ARBA00023015"/>
    </source>
</evidence>
<dbReference type="PANTHER" id="PTHR30537:SF26">
    <property type="entry name" value="GLYCINE CLEAVAGE SYSTEM TRANSCRIPTIONAL ACTIVATOR"/>
    <property type="match status" value="1"/>
</dbReference>
<dbReference type="PANTHER" id="PTHR30537">
    <property type="entry name" value="HTH-TYPE TRANSCRIPTIONAL REGULATOR"/>
    <property type="match status" value="1"/>
</dbReference>
<dbReference type="Pfam" id="PF03466">
    <property type="entry name" value="LysR_substrate"/>
    <property type="match status" value="1"/>
</dbReference>
<feature type="compositionally biased region" description="Basic and acidic residues" evidence="5">
    <location>
        <begin position="296"/>
        <end position="306"/>
    </location>
</feature>
<organism evidence="7 8">
    <name type="scientific">Paraburkholderia bengalensis</name>
    <dbReference type="NCBI Taxonomy" id="2747562"/>
    <lineage>
        <taxon>Bacteria</taxon>
        <taxon>Pseudomonadati</taxon>
        <taxon>Pseudomonadota</taxon>
        <taxon>Betaproteobacteria</taxon>
        <taxon>Burkholderiales</taxon>
        <taxon>Burkholderiaceae</taxon>
        <taxon>Paraburkholderia</taxon>
    </lineage>
</organism>
<keyword evidence="4" id="KW-0804">Transcription</keyword>
<feature type="domain" description="HTH lysR-type" evidence="6">
    <location>
        <begin position="9"/>
        <end position="66"/>
    </location>
</feature>
<evidence type="ECO:0000313" key="8">
    <source>
        <dbReference type="Proteomes" id="UP001386437"/>
    </source>
</evidence>
<dbReference type="InterPro" id="IPR036388">
    <property type="entry name" value="WH-like_DNA-bd_sf"/>
</dbReference>
<evidence type="ECO:0000259" key="6">
    <source>
        <dbReference type="PROSITE" id="PS50931"/>
    </source>
</evidence>
<protein>
    <submittedName>
        <fullName evidence="7">LysR family transcriptional regulator</fullName>
    </submittedName>
</protein>
<dbReference type="RefSeq" id="WP_336597436.1">
    <property type="nucleotide sequence ID" value="NZ_JACFYJ010000008.1"/>
</dbReference>
<evidence type="ECO:0000256" key="1">
    <source>
        <dbReference type="ARBA" id="ARBA00009437"/>
    </source>
</evidence>
<feature type="region of interest" description="Disordered" evidence="5">
    <location>
        <begin position="296"/>
        <end position="319"/>
    </location>
</feature>
<comment type="caution">
    <text evidence="7">The sequence shown here is derived from an EMBL/GenBank/DDBJ whole genome shotgun (WGS) entry which is preliminary data.</text>
</comment>
<evidence type="ECO:0000313" key="7">
    <source>
        <dbReference type="EMBL" id="MEI5997062.1"/>
    </source>
</evidence>
<dbReference type="InterPro" id="IPR000847">
    <property type="entry name" value="LysR_HTH_N"/>
</dbReference>
<name>A0ABU8IN85_9BURK</name>
<keyword evidence="3" id="KW-0238">DNA-binding</keyword>
<proteinExistence type="inferred from homology"/>
<dbReference type="Gene3D" id="3.40.190.10">
    <property type="entry name" value="Periplasmic binding protein-like II"/>
    <property type="match status" value="2"/>
</dbReference>
<accession>A0ABU8IN85</accession>
<dbReference type="InterPro" id="IPR005119">
    <property type="entry name" value="LysR_subst-bd"/>
</dbReference>
<gene>
    <name evidence="7" type="ORF">H3V53_07555</name>
</gene>
<dbReference type="Proteomes" id="UP001386437">
    <property type="component" value="Unassembled WGS sequence"/>
</dbReference>
<dbReference type="PRINTS" id="PR00039">
    <property type="entry name" value="HTHLYSR"/>
</dbReference>
<dbReference type="InterPro" id="IPR036390">
    <property type="entry name" value="WH_DNA-bd_sf"/>
</dbReference>
<evidence type="ECO:0000256" key="5">
    <source>
        <dbReference type="SAM" id="MobiDB-lite"/>
    </source>
</evidence>
<dbReference type="SUPFAM" id="SSF53850">
    <property type="entry name" value="Periplasmic binding protein-like II"/>
    <property type="match status" value="1"/>
</dbReference>
<evidence type="ECO:0000256" key="4">
    <source>
        <dbReference type="ARBA" id="ARBA00023163"/>
    </source>
</evidence>
<dbReference type="SUPFAM" id="SSF46785">
    <property type="entry name" value="Winged helix' DNA-binding domain"/>
    <property type="match status" value="1"/>
</dbReference>
<keyword evidence="2" id="KW-0805">Transcription regulation</keyword>